<evidence type="ECO:0000256" key="1">
    <source>
        <dbReference type="ARBA" id="ARBA00021292"/>
    </source>
</evidence>
<organism evidence="5 6">
    <name type="scientific">Serinibacter arcticus</name>
    <dbReference type="NCBI Taxonomy" id="1655435"/>
    <lineage>
        <taxon>Bacteria</taxon>
        <taxon>Bacillati</taxon>
        <taxon>Actinomycetota</taxon>
        <taxon>Actinomycetes</taxon>
        <taxon>Micrococcales</taxon>
        <taxon>Beutenbergiaceae</taxon>
        <taxon>Serinibacter</taxon>
    </lineage>
</organism>
<dbReference type="AlphaFoldDB" id="A0A4Z1E7L4"/>
<evidence type="ECO:0000256" key="2">
    <source>
        <dbReference type="ARBA" id="ARBA00022676"/>
    </source>
</evidence>
<gene>
    <name evidence="5" type="ORF">SERN_0884</name>
</gene>
<evidence type="ECO:0000313" key="5">
    <source>
        <dbReference type="EMBL" id="TGO06692.1"/>
    </source>
</evidence>
<dbReference type="Gene3D" id="3.40.50.2000">
    <property type="entry name" value="Glycogen Phosphorylase B"/>
    <property type="match status" value="2"/>
</dbReference>
<dbReference type="GO" id="GO:1901137">
    <property type="term" value="P:carbohydrate derivative biosynthetic process"/>
    <property type="evidence" value="ECO:0007669"/>
    <property type="project" value="UniProtKB-ARBA"/>
</dbReference>
<dbReference type="InterPro" id="IPR050194">
    <property type="entry name" value="Glycosyltransferase_grp1"/>
</dbReference>
<keyword evidence="3 5" id="KW-0808">Transferase</keyword>
<dbReference type="Proteomes" id="UP000297318">
    <property type="component" value="Unassembled WGS sequence"/>
</dbReference>
<dbReference type="EMBL" id="RHPJ01000001">
    <property type="protein sequence ID" value="TGO06692.1"/>
    <property type="molecule type" value="Genomic_DNA"/>
</dbReference>
<name>A0A4Z1E7L4_9MICO</name>
<dbReference type="Pfam" id="PF13692">
    <property type="entry name" value="Glyco_trans_1_4"/>
    <property type="match status" value="1"/>
</dbReference>
<evidence type="ECO:0000259" key="4">
    <source>
        <dbReference type="Pfam" id="PF13579"/>
    </source>
</evidence>
<dbReference type="SUPFAM" id="SSF53756">
    <property type="entry name" value="UDP-Glycosyltransferase/glycogen phosphorylase"/>
    <property type="match status" value="1"/>
</dbReference>
<accession>A0A4Z1E7L4</accession>
<dbReference type="InterPro" id="IPR028098">
    <property type="entry name" value="Glyco_trans_4-like_N"/>
</dbReference>
<dbReference type="Pfam" id="PF13579">
    <property type="entry name" value="Glyco_trans_4_4"/>
    <property type="match status" value="1"/>
</dbReference>
<protein>
    <recommendedName>
        <fullName evidence="1">D-inositol 3-phosphate glycosyltransferase</fullName>
    </recommendedName>
</protein>
<dbReference type="PANTHER" id="PTHR45947">
    <property type="entry name" value="SULFOQUINOVOSYL TRANSFERASE SQD2"/>
    <property type="match status" value="1"/>
</dbReference>
<dbReference type="OrthoDB" id="3180470at2"/>
<proteinExistence type="predicted"/>
<evidence type="ECO:0000256" key="3">
    <source>
        <dbReference type="ARBA" id="ARBA00022679"/>
    </source>
</evidence>
<keyword evidence="6" id="KW-1185">Reference proteome</keyword>
<comment type="caution">
    <text evidence="5">The sequence shown here is derived from an EMBL/GenBank/DDBJ whole genome shotgun (WGS) entry which is preliminary data.</text>
</comment>
<sequence>MHIALLTHYYPPEVGAPQRRWNAFARRFRASGHRLTVIAPPPHYPVGTFEAADAAHRAGARTVGEWGERIARVRFREHGPGLPGRVADQTVTAADTLATGLRLFTRPGHRPDVVVATAPGLPTIPAGMALGAALCRPTVVEMRDAWPDLIAPSGMFGPDDGRHPLTRQVARRAHEVVTHLQRSTAAVVTTTESFAGVLRERGVERTHVIRNGSSVHLLPVLEPPPLDRPGLRVLYLGTIGRSQGLATAVVAAALARDRGLGVTLRLVGSGADDAALRDLAARLGAPVEFVGRVPHSGVGEHYAWADTALVTLRDWAPFDWTVPSKLYEILAVRRHVSAAVRGETATVVEAARGGDVVPPESPNDLVDLWRGLAADRRRLDPGHEARAWVVRNADDDLLAARYLDVLHGVVGR</sequence>
<dbReference type="CDD" id="cd03794">
    <property type="entry name" value="GT4_WbuB-like"/>
    <property type="match status" value="1"/>
</dbReference>
<dbReference type="GO" id="GO:0016758">
    <property type="term" value="F:hexosyltransferase activity"/>
    <property type="evidence" value="ECO:0007669"/>
    <property type="project" value="TreeGrafter"/>
</dbReference>
<evidence type="ECO:0000313" key="6">
    <source>
        <dbReference type="Proteomes" id="UP000297318"/>
    </source>
</evidence>
<dbReference type="PANTHER" id="PTHR45947:SF3">
    <property type="entry name" value="SULFOQUINOVOSYL TRANSFERASE SQD2"/>
    <property type="match status" value="1"/>
</dbReference>
<feature type="domain" description="Glycosyltransferase subfamily 4-like N-terminal" evidence="4">
    <location>
        <begin position="15"/>
        <end position="212"/>
    </location>
</feature>
<keyword evidence="2" id="KW-0328">Glycosyltransferase</keyword>
<reference evidence="5 6" key="1">
    <citation type="submission" date="2018-11" db="EMBL/GenBank/DDBJ databases">
        <title>Complete genome sequencing of the Actinobacteria Serinibacter sp. K3-2.</title>
        <authorList>
            <person name="Rakitin A.L."/>
            <person name="Beletsky A.V."/>
            <person name="Mardanov A.V."/>
            <person name="Ravin N.V."/>
            <person name="Gromova A.S."/>
            <person name="Filippova S.N."/>
            <person name="Gal'Chenko V.F."/>
        </authorList>
    </citation>
    <scope>NUCLEOTIDE SEQUENCE [LARGE SCALE GENOMIC DNA]</scope>
    <source>
        <strain evidence="5 6">K3-2</strain>
    </source>
</reference>
<dbReference type="RefSeq" id="WP_135848847.1">
    <property type="nucleotide sequence ID" value="NZ_RHPJ01000001.1"/>
</dbReference>